<dbReference type="Gene3D" id="1.20.5.1930">
    <property type="match status" value="1"/>
</dbReference>
<dbReference type="PANTHER" id="PTHR24421:SF10">
    <property type="entry name" value="NITRATE_NITRITE SENSOR PROTEIN NARQ"/>
    <property type="match status" value="1"/>
</dbReference>
<dbReference type="InterPro" id="IPR011712">
    <property type="entry name" value="Sig_transdc_His_kin_sub3_dim/P"/>
</dbReference>
<feature type="domain" description="Histidine kinase" evidence="18">
    <location>
        <begin position="418"/>
        <end position="612"/>
    </location>
</feature>
<evidence type="ECO:0000256" key="15">
    <source>
        <dbReference type="SAM" id="Coils"/>
    </source>
</evidence>
<feature type="coiled-coil region" evidence="15">
    <location>
        <begin position="228"/>
        <end position="262"/>
    </location>
</feature>
<dbReference type="SUPFAM" id="SSF55781">
    <property type="entry name" value="GAF domain-like"/>
    <property type="match status" value="1"/>
</dbReference>
<keyword evidence="13 14" id="KW-0472">Membrane</keyword>
<evidence type="ECO:0000256" key="17">
    <source>
        <dbReference type="SAM" id="Phobius"/>
    </source>
</evidence>
<dbReference type="EMBL" id="CP157355">
    <property type="protein sequence ID" value="XBM00461.1"/>
    <property type="molecule type" value="Genomic_DNA"/>
</dbReference>
<feature type="region of interest" description="Disordered" evidence="16">
    <location>
        <begin position="612"/>
        <end position="652"/>
    </location>
</feature>
<evidence type="ECO:0000256" key="9">
    <source>
        <dbReference type="ARBA" id="ARBA00022777"/>
    </source>
</evidence>
<protein>
    <recommendedName>
        <fullName evidence="14">Sensor protein</fullName>
        <ecNumber evidence="14">2.7.13.3</ecNumber>
    </recommendedName>
</protein>
<evidence type="ECO:0000259" key="18">
    <source>
        <dbReference type="PROSITE" id="PS50109"/>
    </source>
</evidence>
<dbReference type="GO" id="GO:0046983">
    <property type="term" value="F:protein dimerization activity"/>
    <property type="evidence" value="ECO:0007669"/>
    <property type="project" value="UniProtKB-UniRule"/>
</dbReference>
<feature type="transmembrane region" description="Helical" evidence="17">
    <location>
        <begin position="13"/>
        <end position="34"/>
    </location>
</feature>
<evidence type="ECO:0000256" key="16">
    <source>
        <dbReference type="SAM" id="MobiDB-lite"/>
    </source>
</evidence>
<dbReference type="Pfam" id="PF00672">
    <property type="entry name" value="HAMP"/>
    <property type="match status" value="1"/>
</dbReference>
<dbReference type="Pfam" id="PF07730">
    <property type="entry name" value="HisKA_3"/>
    <property type="match status" value="1"/>
</dbReference>
<dbReference type="Gene3D" id="1.10.287.130">
    <property type="match status" value="1"/>
</dbReference>
<sequence length="652" mass="72685">MLIRPPKLSQLSLIARLSLALLILILPGVLSLLISGWMTNLSSGGGEAINMAGSLRKQSYLIAATALAPADPIPGSHPNLREVIAEFERRLYHDSIRKALPQDDKDAVRIRFNEIESRWRNEIRPGLERDDALYASILLPSTHQYVHEIDQFVDALEQAHEERLKLLAQLQWISLLTVFGVFVWILIWAYRAITYPLSSMAKVANLVESGHYAARISTPASGEIGTLKTALNRMFNELENSYSQLESRVAEKTAELEQNQTALQLRYRIKALLADHEPDQAIFDSVLKALGEFIPLQNAAICLTETNPRDIPLKSAFKLANNQQEGIRLGCLEQDCAGCLEHSQQKQGSHPRKELVFPLLDSGITYGIMPLTLQDGITLSGWQMQVLEDVSHNLGAALAGSRRKQSLHRLALFEERSVIARELHDSLAQALSYLKIQVVRLQSQLNDKPDDAQATLQELREGLNAAYRQLRELLTTFRLQINQGGLNAALQATIKEFSERTGIQIELANHLLGIELAAEEEIHVLQIIREALANVHHHAMAHSAQVHLAWIGNEIVVQINDDGRGINPSPERAQHYGLSIMRDRAHSLGGSLSIQPGLVQGTQVMLRFIPSTPFSNRESHHDTHTPSPASQPESDRPDQPSFNRHSNQDHSA</sequence>
<evidence type="ECO:0000256" key="3">
    <source>
        <dbReference type="ARBA" id="ARBA00022475"/>
    </source>
</evidence>
<dbReference type="InterPro" id="IPR005467">
    <property type="entry name" value="His_kinase_dom"/>
</dbReference>
<evidence type="ECO:0000256" key="2">
    <source>
        <dbReference type="ARBA" id="ARBA00004429"/>
    </source>
</evidence>
<dbReference type="Pfam" id="PF13675">
    <property type="entry name" value="PilJ"/>
    <property type="match status" value="1"/>
</dbReference>
<evidence type="ECO:0000256" key="10">
    <source>
        <dbReference type="ARBA" id="ARBA00022840"/>
    </source>
</evidence>
<keyword evidence="7 17" id="KW-0812">Transmembrane</keyword>
<comment type="catalytic activity">
    <reaction evidence="1 14">
        <text>ATP + protein L-histidine = ADP + protein N-phospho-L-histidine.</text>
        <dbReference type="EC" id="2.7.13.3"/>
    </reaction>
</comment>
<dbReference type="InterPro" id="IPR036890">
    <property type="entry name" value="HATPase_C_sf"/>
</dbReference>
<feature type="domain" description="HAMP" evidence="19">
    <location>
        <begin position="191"/>
        <end position="243"/>
    </location>
</feature>
<dbReference type="KEGG" id="cmav:ABHF33_15585"/>
<dbReference type="PROSITE" id="PS50885">
    <property type="entry name" value="HAMP"/>
    <property type="match status" value="1"/>
</dbReference>
<dbReference type="SUPFAM" id="SSF158472">
    <property type="entry name" value="HAMP domain-like"/>
    <property type="match status" value="1"/>
</dbReference>
<keyword evidence="12 14" id="KW-0902">Two-component regulatory system</keyword>
<dbReference type="Gene3D" id="1.20.120.960">
    <property type="entry name" value="Histidine kinase NarX, sensor domain"/>
    <property type="match status" value="1"/>
</dbReference>
<organism evidence="20">
    <name type="scientific">Chitinibacter mangrovi</name>
    <dbReference type="NCBI Taxonomy" id="3153927"/>
    <lineage>
        <taxon>Bacteria</taxon>
        <taxon>Pseudomonadati</taxon>
        <taxon>Pseudomonadota</taxon>
        <taxon>Betaproteobacteria</taxon>
        <taxon>Neisseriales</taxon>
        <taxon>Chitinibacteraceae</taxon>
        <taxon>Chitinibacter</taxon>
    </lineage>
</organism>
<dbReference type="GO" id="GO:0005524">
    <property type="term" value="F:ATP binding"/>
    <property type="evidence" value="ECO:0007669"/>
    <property type="project" value="UniProtKB-UniRule"/>
</dbReference>
<evidence type="ECO:0000256" key="8">
    <source>
        <dbReference type="ARBA" id="ARBA00022741"/>
    </source>
</evidence>
<reference evidence="20" key="1">
    <citation type="submission" date="2024-05" db="EMBL/GenBank/DDBJ databases">
        <authorList>
            <person name="Yang L."/>
            <person name="Pan L."/>
        </authorList>
    </citation>
    <scope>NUCLEOTIDE SEQUENCE</scope>
    <source>
        <strain evidence="20">FCG-7</strain>
    </source>
</reference>
<keyword evidence="6 14" id="KW-0808">Transferase</keyword>
<evidence type="ECO:0000256" key="12">
    <source>
        <dbReference type="ARBA" id="ARBA00023012"/>
    </source>
</evidence>
<dbReference type="InterPro" id="IPR050482">
    <property type="entry name" value="Sensor_HK_TwoCompSys"/>
</dbReference>
<dbReference type="SMART" id="SM00387">
    <property type="entry name" value="HATPase_c"/>
    <property type="match status" value="1"/>
</dbReference>
<feature type="transmembrane region" description="Helical" evidence="17">
    <location>
        <begin position="172"/>
        <end position="190"/>
    </location>
</feature>
<keyword evidence="11 17" id="KW-1133">Transmembrane helix</keyword>
<dbReference type="SMART" id="SM00304">
    <property type="entry name" value="HAMP"/>
    <property type="match status" value="1"/>
</dbReference>
<keyword evidence="3 14" id="KW-1003">Cell membrane</keyword>
<dbReference type="PIRSF" id="PIRSF003167">
    <property type="entry name" value="STHK_NarX/NarQ"/>
    <property type="match status" value="1"/>
</dbReference>
<evidence type="ECO:0000256" key="4">
    <source>
        <dbReference type="ARBA" id="ARBA00022519"/>
    </source>
</evidence>
<dbReference type="InterPro" id="IPR029095">
    <property type="entry name" value="NarX-like_N"/>
</dbReference>
<dbReference type="Pfam" id="PF02518">
    <property type="entry name" value="HATPase_c"/>
    <property type="match status" value="1"/>
</dbReference>
<evidence type="ECO:0000256" key="11">
    <source>
        <dbReference type="ARBA" id="ARBA00022989"/>
    </source>
</evidence>
<keyword evidence="9 14" id="KW-0418">Kinase</keyword>
<keyword evidence="4 14" id="KW-0997">Cell inner membrane</keyword>
<dbReference type="AlphaFoldDB" id="A0AAU7F9U7"/>
<keyword evidence="5" id="KW-0597">Phosphoprotein</keyword>
<evidence type="ECO:0000256" key="1">
    <source>
        <dbReference type="ARBA" id="ARBA00000085"/>
    </source>
</evidence>
<name>A0AAU7F9U7_9NEIS</name>
<dbReference type="InterPro" id="IPR003594">
    <property type="entry name" value="HATPase_dom"/>
</dbReference>
<dbReference type="GO" id="GO:0005886">
    <property type="term" value="C:plasma membrane"/>
    <property type="evidence" value="ECO:0007669"/>
    <property type="project" value="UniProtKB-SubCell"/>
</dbReference>
<keyword evidence="10 14" id="KW-0067">ATP-binding</keyword>
<evidence type="ECO:0000313" key="20">
    <source>
        <dbReference type="EMBL" id="XBM00461.1"/>
    </source>
</evidence>
<dbReference type="SUPFAM" id="SSF55874">
    <property type="entry name" value="ATPase domain of HSP90 chaperone/DNA topoisomerase II/histidine kinase"/>
    <property type="match status" value="1"/>
</dbReference>
<dbReference type="InterPro" id="IPR003660">
    <property type="entry name" value="HAMP_dom"/>
</dbReference>
<evidence type="ECO:0000259" key="19">
    <source>
        <dbReference type="PROSITE" id="PS50885"/>
    </source>
</evidence>
<dbReference type="Gene3D" id="3.30.565.10">
    <property type="entry name" value="Histidine kinase-like ATPase, C-terminal domain"/>
    <property type="match status" value="1"/>
</dbReference>
<dbReference type="CDD" id="cd16917">
    <property type="entry name" value="HATPase_UhpB-NarQ-NarX-like"/>
    <property type="match status" value="1"/>
</dbReference>
<evidence type="ECO:0000256" key="5">
    <source>
        <dbReference type="ARBA" id="ARBA00022553"/>
    </source>
</evidence>
<evidence type="ECO:0000256" key="13">
    <source>
        <dbReference type="ARBA" id="ARBA00023136"/>
    </source>
</evidence>
<dbReference type="CDD" id="cd19408">
    <property type="entry name" value="NarX_NarQ_sensor"/>
    <property type="match status" value="1"/>
</dbReference>
<dbReference type="PROSITE" id="PS50109">
    <property type="entry name" value="HIS_KIN"/>
    <property type="match status" value="1"/>
</dbReference>
<accession>A0AAU7F9U7</accession>
<comment type="subcellular location">
    <subcellularLocation>
        <location evidence="2">Cell inner membrane</location>
        <topology evidence="2">Multi-pass membrane protein</topology>
    </subcellularLocation>
</comment>
<dbReference type="RefSeq" id="WP_348944813.1">
    <property type="nucleotide sequence ID" value="NZ_CP157355.1"/>
</dbReference>
<proteinExistence type="predicted"/>
<dbReference type="InterPro" id="IPR042295">
    <property type="entry name" value="NarX-like_N_sf"/>
</dbReference>
<evidence type="ECO:0000256" key="7">
    <source>
        <dbReference type="ARBA" id="ARBA00022692"/>
    </source>
</evidence>
<evidence type="ECO:0000256" key="6">
    <source>
        <dbReference type="ARBA" id="ARBA00022679"/>
    </source>
</evidence>
<dbReference type="EC" id="2.7.13.3" evidence="14"/>
<dbReference type="InterPro" id="IPR016380">
    <property type="entry name" value="Sig_transdc_His_kin_NarX/NarQ"/>
</dbReference>
<evidence type="ECO:0000256" key="14">
    <source>
        <dbReference type="PIRNR" id="PIRNR003167"/>
    </source>
</evidence>
<dbReference type="PANTHER" id="PTHR24421">
    <property type="entry name" value="NITRATE/NITRITE SENSOR PROTEIN NARX-RELATED"/>
    <property type="match status" value="1"/>
</dbReference>
<gene>
    <name evidence="20" type="ORF">ABHF33_15585</name>
</gene>
<dbReference type="GO" id="GO:0000155">
    <property type="term" value="F:phosphorelay sensor kinase activity"/>
    <property type="evidence" value="ECO:0007669"/>
    <property type="project" value="UniProtKB-UniRule"/>
</dbReference>
<keyword evidence="8 14" id="KW-0547">Nucleotide-binding</keyword>
<keyword evidence="15" id="KW-0175">Coiled coil</keyword>
<dbReference type="CDD" id="cd06225">
    <property type="entry name" value="HAMP"/>
    <property type="match status" value="1"/>
</dbReference>